<reference evidence="1" key="1">
    <citation type="submission" date="2018-06" db="EMBL/GenBank/DDBJ databases">
        <authorList>
            <person name="Zhirakovskaya E."/>
        </authorList>
    </citation>
    <scope>NUCLEOTIDE SEQUENCE</scope>
</reference>
<feature type="non-terminal residue" evidence="1">
    <location>
        <position position="487"/>
    </location>
</feature>
<organism evidence="1">
    <name type="scientific">hydrothermal vent metagenome</name>
    <dbReference type="NCBI Taxonomy" id="652676"/>
    <lineage>
        <taxon>unclassified sequences</taxon>
        <taxon>metagenomes</taxon>
        <taxon>ecological metagenomes</taxon>
    </lineage>
</organism>
<sequence>MKKILFISIISTTSFTFSQNIQVDSQTYTPQQLIEDILIDSDCITNVLVTNVVGGDFNNTDQSYGFFDATGTTFPFQSGLVLSTGKLINTQGPNTTLSDDDAPNWVGDNDLETILNEPNTLNATLIEFDFTTIADQVSFRYIFASEEYQENNANTCQFSDLFGFLIRPANSQQYTNIALVPNTQTPVKVTTVHPEIPNGCPAENEFYFESYNNAVSPINFNGQTKVLTATANVTPNQIYHVKLVIADEQNFRYDSAVFLEAGSFQLSTDLGINRLLATNNPLCENETLELNAFQNGNNSYKWYKDSIEIVGEISPTYLVIEEGTYKVEITFGNNCVSYGEIIIEYNQNPIVFNTTLIECDLDLDGITLYNLFNAESGVTNNDSSIIITNFFLTQTDAIQNINEINNSTSFQNTSTQQTVFARVENQSQCFSIAEVILDISTNTLTIPPFEVCDNDIIDGYSTFNLNDLRNQIAPNVPVNASILFYNS</sequence>
<evidence type="ECO:0000313" key="1">
    <source>
        <dbReference type="EMBL" id="VAV84842.1"/>
    </source>
</evidence>
<evidence type="ECO:0008006" key="2">
    <source>
        <dbReference type="Google" id="ProtNLM"/>
    </source>
</evidence>
<dbReference type="EMBL" id="UOEB01000184">
    <property type="protein sequence ID" value="VAV84842.1"/>
    <property type="molecule type" value="Genomic_DNA"/>
</dbReference>
<name>A0A3B0QWZ4_9ZZZZ</name>
<accession>A0A3B0QWZ4</accession>
<dbReference type="InterPro" id="IPR049804">
    <property type="entry name" value="Choice_anch_L"/>
</dbReference>
<dbReference type="NCBIfam" id="NF038133">
    <property type="entry name" value="choice_anch_L"/>
    <property type="match status" value="1"/>
</dbReference>
<dbReference type="AlphaFoldDB" id="A0A3B0QWZ4"/>
<gene>
    <name evidence="1" type="ORF">MNBD_BACTEROID02-99</name>
</gene>
<protein>
    <recommendedName>
        <fullName evidence="2">Internalin</fullName>
    </recommendedName>
</protein>
<proteinExistence type="predicted"/>